<dbReference type="EMBL" id="FNID01000013">
    <property type="protein sequence ID" value="SDN18986.1"/>
    <property type="molecule type" value="Genomic_DNA"/>
</dbReference>
<dbReference type="OrthoDB" id="9765580at2"/>
<dbReference type="InterPro" id="IPR024320">
    <property type="entry name" value="LPG_synthase_C"/>
</dbReference>
<dbReference type="SUPFAM" id="SSF55729">
    <property type="entry name" value="Acyl-CoA N-acyltransferases (Nat)"/>
    <property type="match status" value="2"/>
</dbReference>
<name>A0A1G9ZEC6_9FIRM</name>
<dbReference type="STRING" id="258515.SAMN05192585_11316"/>
<dbReference type="InterPro" id="IPR016181">
    <property type="entry name" value="Acyl_CoA_acyltransferase"/>
</dbReference>
<protein>
    <recommendedName>
        <fullName evidence="1">Phosphatidylglycerol lysyltransferase C-terminal domain-containing protein</fullName>
    </recommendedName>
</protein>
<evidence type="ECO:0000313" key="2">
    <source>
        <dbReference type="EMBL" id="SDN18986.1"/>
    </source>
</evidence>
<gene>
    <name evidence="2" type="ORF">SAMN05192585_11316</name>
</gene>
<dbReference type="PANTHER" id="PTHR41373">
    <property type="entry name" value="DUF2156 DOMAIN-CONTAINING PROTEIN"/>
    <property type="match status" value="1"/>
</dbReference>
<dbReference type="AlphaFoldDB" id="A0A1G9ZEC6"/>
<dbReference type="RefSeq" id="WP_092639606.1">
    <property type="nucleotide sequence ID" value="NZ_FNID01000013.1"/>
</dbReference>
<dbReference type="Gene3D" id="3.40.630.30">
    <property type="match status" value="1"/>
</dbReference>
<proteinExistence type="predicted"/>
<reference evidence="2 3" key="1">
    <citation type="submission" date="2016-10" db="EMBL/GenBank/DDBJ databases">
        <authorList>
            <person name="de Groot N.N."/>
        </authorList>
    </citation>
    <scope>NUCLEOTIDE SEQUENCE [LARGE SCALE GENOMIC DNA]</scope>
    <source>
        <strain evidence="2 3">CGMCC 1.5012</strain>
    </source>
</reference>
<keyword evidence="3" id="KW-1185">Reference proteome</keyword>
<dbReference type="PIRSF" id="PIRSF018688">
    <property type="entry name" value="UCP018688"/>
    <property type="match status" value="1"/>
</dbReference>
<feature type="domain" description="Phosphatidylglycerol lysyltransferase C-terminal" evidence="1">
    <location>
        <begin position="22"/>
        <end position="292"/>
    </location>
</feature>
<evidence type="ECO:0000313" key="3">
    <source>
        <dbReference type="Proteomes" id="UP000199182"/>
    </source>
</evidence>
<evidence type="ECO:0000259" key="1">
    <source>
        <dbReference type="Pfam" id="PF09924"/>
    </source>
</evidence>
<organism evidence="2 3">
    <name type="scientific">Acetanaerobacterium elongatum</name>
    <dbReference type="NCBI Taxonomy" id="258515"/>
    <lineage>
        <taxon>Bacteria</taxon>
        <taxon>Bacillati</taxon>
        <taxon>Bacillota</taxon>
        <taxon>Clostridia</taxon>
        <taxon>Eubacteriales</taxon>
        <taxon>Oscillospiraceae</taxon>
        <taxon>Acetanaerobacterium</taxon>
    </lineage>
</organism>
<dbReference type="Proteomes" id="UP000199182">
    <property type="component" value="Unassembled WGS sequence"/>
</dbReference>
<sequence>MLAFKTVELTDKETINAYIRKFDSKSCDYSFTNNFIWAKTNHIHFAIVNGFYCLINDNQGDVVYTYPAGNGDLKTVVIALMEDAKERGIPFRLRGILPEGVTLLEDLFPGTFEFTPNRSEFDYIYSVDSLTNLTGKKYQSKRNHIARFKDNPNWVYEEINEQNIEECFEMNKKWCMMNGCIENAGLRHEYCAVQTAFDHFFELKLNGGLIRREGKIVAFSMGEPLSTDTYVVHIEKAFADIQGAYPMINREFLSHNCQAFRYVNREEDTGDEGLRKTKLSYQPEILLEKYTATIKDN</sequence>
<dbReference type="Pfam" id="PF09924">
    <property type="entry name" value="LPG_synthase_C"/>
    <property type="match status" value="1"/>
</dbReference>
<dbReference type="InterPro" id="IPR016732">
    <property type="entry name" value="UCP018688"/>
</dbReference>
<dbReference type="PANTHER" id="PTHR41373:SF1">
    <property type="entry name" value="PHOSPHATIDYLGLYCEROL LYSYLTRANSFERASE C-TERMINAL DOMAIN-CONTAINING PROTEIN"/>
    <property type="match status" value="1"/>
</dbReference>
<accession>A0A1G9ZEC6</accession>